<dbReference type="PROSITE" id="PS51318">
    <property type="entry name" value="TAT"/>
    <property type="match status" value="1"/>
</dbReference>
<gene>
    <name evidence="5" type="primary">cotA</name>
    <name evidence="5" type="ORF">KDK_68190</name>
</gene>
<organism evidence="5 6">
    <name type="scientific">Dictyobacter kobayashii</name>
    <dbReference type="NCBI Taxonomy" id="2014872"/>
    <lineage>
        <taxon>Bacteria</taxon>
        <taxon>Bacillati</taxon>
        <taxon>Chloroflexota</taxon>
        <taxon>Ktedonobacteria</taxon>
        <taxon>Ktedonobacterales</taxon>
        <taxon>Dictyobacteraceae</taxon>
        <taxon>Dictyobacter</taxon>
    </lineage>
</organism>
<dbReference type="Pfam" id="PF07732">
    <property type="entry name" value="Cu-oxidase_3"/>
    <property type="match status" value="2"/>
</dbReference>
<feature type="domain" description="Plastocyanin-like" evidence="4">
    <location>
        <begin position="175"/>
        <end position="220"/>
    </location>
</feature>
<dbReference type="Pfam" id="PF07731">
    <property type="entry name" value="Cu-oxidase_2"/>
    <property type="match status" value="1"/>
</dbReference>
<dbReference type="InterPro" id="IPR008972">
    <property type="entry name" value="Cupredoxin"/>
</dbReference>
<dbReference type="InterPro" id="IPR006311">
    <property type="entry name" value="TAT_signal"/>
</dbReference>
<feature type="domain" description="Plastocyanin-like" evidence="4">
    <location>
        <begin position="82"/>
        <end position="138"/>
    </location>
</feature>
<dbReference type="InterPro" id="IPR011707">
    <property type="entry name" value="Cu-oxidase-like_N"/>
</dbReference>
<dbReference type="GO" id="GO:0016491">
    <property type="term" value="F:oxidoreductase activity"/>
    <property type="evidence" value="ECO:0007669"/>
    <property type="project" value="InterPro"/>
</dbReference>
<dbReference type="AlphaFoldDB" id="A0A402AVC9"/>
<keyword evidence="5" id="KW-0167">Capsid protein</keyword>
<dbReference type="PANTHER" id="PTHR48267">
    <property type="entry name" value="CUPREDOXIN SUPERFAMILY PROTEIN"/>
    <property type="match status" value="1"/>
</dbReference>
<dbReference type="Proteomes" id="UP000287188">
    <property type="component" value="Unassembled WGS sequence"/>
</dbReference>
<dbReference type="GO" id="GO:0005507">
    <property type="term" value="F:copper ion binding"/>
    <property type="evidence" value="ECO:0007669"/>
    <property type="project" value="InterPro"/>
</dbReference>
<reference evidence="6" key="1">
    <citation type="submission" date="2018-12" db="EMBL/GenBank/DDBJ databases">
        <title>Tengunoibacter tsumagoiensis gen. nov., sp. nov., Dictyobacter kobayashii sp. nov., D. alpinus sp. nov., and D. joshuensis sp. nov. and description of Dictyobacteraceae fam. nov. within the order Ktedonobacterales isolated from Tengu-no-mugimeshi.</title>
        <authorList>
            <person name="Wang C.M."/>
            <person name="Zheng Y."/>
            <person name="Sakai Y."/>
            <person name="Toyoda A."/>
            <person name="Minakuchi Y."/>
            <person name="Abe K."/>
            <person name="Yokota A."/>
            <person name="Yabe S."/>
        </authorList>
    </citation>
    <scope>NUCLEOTIDE SEQUENCE [LARGE SCALE GENOMIC DNA]</scope>
    <source>
        <strain evidence="6">Uno11</strain>
    </source>
</reference>
<accession>A0A402AVC9</accession>
<dbReference type="RefSeq" id="WP_126556523.1">
    <property type="nucleotide sequence ID" value="NZ_BIFS01000002.1"/>
</dbReference>
<feature type="domain" description="Plastocyanin-like" evidence="3">
    <location>
        <begin position="415"/>
        <end position="521"/>
    </location>
</feature>
<dbReference type="SUPFAM" id="SSF49503">
    <property type="entry name" value="Cupredoxins"/>
    <property type="match status" value="3"/>
</dbReference>
<evidence type="ECO:0000259" key="3">
    <source>
        <dbReference type="Pfam" id="PF07731"/>
    </source>
</evidence>
<name>A0A402AVC9_9CHLR</name>
<dbReference type="Pfam" id="PF00394">
    <property type="entry name" value="Cu-oxidase"/>
    <property type="match status" value="1"/>
</dbReference>
<dbReference type="EMBL" id="BIFS01000002">
    <property type="protein sequence ID" value="GCE23019.1"/>
    <property type="molecule type" value="Genomic_DNA"/>
</dbReference>
<sequence>MQKMTRRQVLKWGGTGAAGLALPLGMLQIPLARIRAIESVTSPATRPFQRPLPIPPVLAPVRSDSEADYYEMTQKSGVAHLLPGLETPIWGYNGIFPGPTIEVRSGRKTIIRQINDLPAPVSTHLHGGHTPPSSDGHAMDFLLPKDPSPFQASLSDSHMRQFMSPAGLGRSLHMHMQQAKEYIYPNTQRATTLWYHDHRMDFTGAQVYRGLAGFYLIRDEIEDALPLPKGDREIPLMLTDRTFNADGSFFYPSLDPTLTTTPGVLGKYYNGMIGDTLLVNGAVQPFLEVSATKYRFRLLNASNARVYQLALSSHQPFVQIGSDGGLLPAPASRQTIRISPAERFDVIVDFSQYPIGSQIVLRNLLGEGQTADIMRFDVARQAKDESLIPTTLAPFDALKPASASVTRTFQFFYGLGMWTINGQYFDPNRADATPHLGATEIWEFTSDGNHPIHLHLVNFQVLSRDGRRPDPEDVGYKDTVFLKAGEKARVITRFEDYRGLYMFHCHNAEHEDMRMMGQFEVV</sequence>
<evidence type="ECO:0000259" key="4">
    <source>
        <dbReference type="Pfam" id="PF07732"/>
    </source>
</evidence>
<dbReference type="Gene3D" id="2.60.40.420">
    <property type="entry name" value="Cupredoxins - blue copper proteins"/>
    <property type="match status" value="4"/>
</dbReference>
<keyword evidence="6" id="KW-1185">Reference proteome</keyword>
<feature type="domain" description="Plastocyanin-like" evidence="2">
    <location>
        <begin position="273"/>
        <end position="354"/>
    </location>
</feature>
<proteinExistence type="inferred from homology"/>
<evidence type="ECO:0000259" key="2">
    <source>
        <dbReference type="Pfam" id="PF00394"/>
    </source>
</evidence>
<comment type="similarity">
    <text evidence="1">Belongs to the multicopper oxidase family.</text>
</comment>
<evidence type="ECO:0000256" key="1">
    <source>
        <dbReference type="ARBA" id="ARBA00010609"/>
    </source>
</evidence>
<dbReference type="InterPro" id="IPR001117">
    <property type="entry name" value="Cu-oxidase_2nd"/>
</dbReference>
<protein>
    <submittedName>
        <fullName evidence="5">Spore coat protein A</fullName>
    </submittedName>
</protein>
<keyword evidence="5" id="KW-0946">Virion</keyword>
<evidence type="ECO:0000313" key="5">
    <source>
        <dbReference type="EMBL" id="GCE23019.1"/>
    </source>
</evidence>
<dbReference type="InterPro" id="IPR045087">
    <property type="entry name" value="Cu-oxidase_fam"/>
</dbReference>
<dbReference type="PANTHER" id="PTHR48267:SF1">
    <property type="entry name" value="BILIRUBIN OXIDASE"/>
    <property type="match status" value="1"/>
</dbReference>
<dbReference type="OrthoDB" id="9757546at2"/>
<evidence type="ECO:0000313" key="6">
    <source>
        <dbReference type="Proteomes" id="UP000287188"/>
    </source>
</evidence>
<dbReference type="InterPro" id="IPR011706">
    <property type="entry name" value="Cu-oxidase_C"/>
</dbReference>
<comment type="caution">
    <text evidence="5">The sequence shown here is derived from an EMBL/GenBank/DDBJ whole genome shotgun (WGS) entry which is preliminary data.</text>
</comment>